<dbReference type="InterPro" id="IPR007278">
    <property type="entry name" value="DUF397"/>
</dbReference>
<organism evidence="2 3">
    <name type="scientific">Actinocrispum wychmicini</name>
    <dbReference type="NCBI Taxonomy" id="1213861"/>
    <lineage>
        <taxon>Bacteria</taxon>
        <taxon>Bacillati</taxon>
        <taxon>Actinomycetota</taxon>
        <taxon>Actinomycetes</taxon>
        <taxon>Pseudonocardiales</taxon>
        <taxon>Pseudonocardiaceae</taxon>
        <taxon>Actinocrispum</taxon>
    </lineage>
</organism>
<dbReference type="AlphaFoldDB" id="A0A4R2IRI1"/>
<evidence type="ECO:0000259" key="1">
    <source>
        <dbReference type="Pfam" id="PF04149"/>
    </source>
</evidence>
<keyword evidence="3" id="KW-1185">Reference proteome</keyword>
<feature type="domain" description="DUF397" evidence="1">
    <location>
        <begin position="9"/>
        <end position="54"/>
    </location>
</feature>
<protein>
    <submittedName>
        <fullName evidence="2">Uncharacterized protein DUF397</fullName>
    </submittedName>
</protein>
<dbReference type="RefSeq" id="WP_132125408.1">
    <property type="nucleotide sequence ID" value="NZ_SLWS01000016.1"/>
</dbReference>
<evidence type="ECO:0000313" key="3">
    <source>
        <dbReference type="Proteomes" id="UP000295680"/>
    </source>
</evidence>
<dbReference type="Pfam" id="PF04149">
    <property type="entry name" value="DUF397"/>
    <property type="match status" value="1"/>
</dbReference>
<sequence>MTVPHRTDAWRKSSFSPQGSDCVEVHGSLHAVRDSKNPSVELTGVNLRALVSALRHS</sequence>
<dbReference type="EMBL" id="SLWS01000016">
    <property type="protein sequence ID" value="TCO47991.1"/>
    <property type="molecule type" value="Genomic_DNA"/>
</dbReference>
<accession>A0A4R2IRI1</accession>
<dbReference type="Proteomes" id="UP000295680">
    <property type="component" value="Unassembled WGS sequence"/>
</dbReference>
<proteinExistence type="predicted"/>
<reference evidence="2 3" key="1">
    <citation type="submission" date="2019-03" db="EMBL/GenBank/DDBJ databases">
        <title>Genomic Encyclopedia of Type Strains, Phase IV (KMG-IV): sequencing the most valuable type-strain genomes for metagenomic binning, comparative biology and taxonomic classification.</title>
        <authorList>
            <person name="Goeker M."/>
        </authorList>
    </citation>
    <scope>NUCLEOTIDE SEQUENCE [LARGE SCALE GENOMIC DNA]</scope>
    <source>
        <strain evidence="2 3">DSM 45934</strain>
    </source>
</reference>
<evidence type="ECO:0000313" key="2">
    <source>
        <dbReference type="EMBL" id="TCO47991.1"/>
    </source>
</evidence>
<dbReference type="OrthoDB" id="4557871at2"/>
<comment type="caution">
    <text evidence="2">The sequence shown here is derived from an EMBL/GenBank/DDBJ whole genome shotgun (WGS) entry which is preliminary data.</text>
</comment>
<name>A0A4R2IRI1_9PSEU</name>
<gene>
    <name evidence="2" type="ORF">EV192_11644</name>
</gene>